<dbReference type="RefSeq" id="WP_148578023.1">
    <property type="nucleotide sequence ID" value="NZ_JAVEUW010000006.1"/>
</dbReference>
<protein>
    <submittedName>
        <fullName evidence="2">DUF2905 domain-containing protein</fullName>
    </submittedName>
</protein>
<organism evidence="2 3">
    <name type="scientific">Zoogloea oleivorans</name>
    <dbReference type="NCBI Taxonomy" id="1552750"/>
    <lineage>
        <taxon>Bacteria</taxon>
        <taxon>Pseudomonadati</taxon>
        <taxon>Pseudomonadota</taxon>
        <taxon>Betaproteobacteria</taxon>
        <taxon>Rhodocyclales</taxon>
        <taxon>Zoogloeaceae</taxon>
        <taxon>Zoogloea</taxon>
    </lineage>
</organism>
<keyword evidence="1" id="KW-0812">Transmembrane</keyword>
<dbReference type="Proteomes" id="UP000389128">
    <property type="component" value="Unassembled WGS sequence"/>
</dbReference>
<name>A0A6C2D4D5_9RHOO</name>
<keyword evidence="1" id="KW-0472">Membrane</keyword>
<dbReference type="EMBL" id="SDKK01000004">
    <property type="protein sequence ID" value="TYC60821.1"/>
    <property type="molecule type" value="Genomic_DNA"/>
</dbReference>
<dbReference type="Pfam" id="PF11146">
    <property type="entry name" value="DUF2905"/>
    <property type="match status" value="1"/>
</dbReference>
<keyword evidence="3" id="KW-1185">Reference proteome</keyword>
<sequence>MLKWLLAIVVLAVISGFGSNLSLKRWRIGHLPGDLHFDIWGRHIHIPFTSTLLMSLAVWLLVRWF</sequence>
<evidence type="ECO:0000313" key="3">
    <source>
        <dbReference type="Proteomes" id="UP000389128"/>
    </source>
</evidence>
<reference evidence="2 3" key="1">
    <citation type="submission" date="2019-01" db="EMBL/GenBank/DDBJ databases">
        <title>Zoogloea oleivorans genome sequencing and assembly.</title>
        <authorList>
            <person name="Tancsics A."/>
            <person name="Farkas M."/>
            <person name="Kriszt B."/>
            <person name="Maroti G."/>
            <person name="Horvath B."/>
        </authorList>
    </citation>
    <scope>NUCLEOTIDE SEQUENCE [LARGE SCALE GENOMIC DNA]</scope>
    <source>
        <strain evidence="2 3">Buc</strain>
    </source>
</reference>
<dbReference type="InterPro" id="IPR021320">
    <property type="entry name" value="DUF2905"/>
</dbReference>
<evidence type="ECO:0000256" key="1">
    <source>
        <dbReference type="SAM" id="Phobius"/>
    </source>
</evidence>
<comment type="caution">
    <text evidence="2">The sequence shown here is derived from an EMBL/GenBank/DDBJ whole genome shotgun (WGS) entry which is preliminary data.</text>
</comment>
<dbReference type="OrthoDB" id="9811610at2"/>
<proteinExistence type="predicted"/>
<feature type="transmembrane region" description="Helical" evidence="1">
    <location>
        <begin position="42"/>
        <end position="62"/>
    </location>
</feature>
<accession>A0A6C2D4D5</accession>
<evidence type="ECO:0000313" key="2">
    <source>
        <dbReference type="EMBL" id="TYC60821.1"/>
    </source>
</evidence>
<gene>
    <name evidence="2" type="ORF">ETQ85_05320</name>
</gene>
<keyword evidence="1" id="KW-1133">Transmembrane helix</keyword>
<dbReference type="AlphaFoldDB" id="A0A6C2D4D5"/>